<gene>
    <name evidence="2" type="ORF">GCM10007859_09790</name>
</gene>
<evidence type="ECO:0000313" key="3">
    <source>
        <dbReference type="Proteomes" id="UP001156921"/>
    </source>
</evidence>
<proteinExistence type="predicted"/>
<protein>
    <recommendedName>
        <fullName evidence="4">DUF3618 domain-containing protein</fullName>
    </recommendedName>
</protein>
<comment type="caution">
    <text evidence="2">The sequence shown here is derived from an EMBL/GenBank/DDBJ whole genome shotgun (WGS) entry which is preliminary data.</text>
</comment>
<evidence type="ECO:0000313" key="2">
    <source>
        <dbReference type="EMBL" id="GLS00969.1"/>
    </source>
</evidence>
<organism evidence="2 3">
    <name type="scientific">Brevundimonas denitrificans</name>
    <dbReference type="NCBI Taxonomy" id="1443434"/>
    <lineage>
        <taxon>Bacteria</taxon>
        <taxon>Pseudomonadati</taxon>
        <taxon>Pseudomonadota</taxon>
        <taxon>Alphaproteobacteria</taxon>
        <taxon>Caulobacterales</taxon>
        <taxon>Caulobacteraceae</taxon>
        <taxon>Brevundimonas</taxon>
    </lineage>
</organism>
<sequence length="93" mass="10279">MTEPYNGQTFADDIEADVDSPSARLDREADAILLEGDRQPRPLRRAVREDAGLVRDWGRERAARLRGTVEAEPLKATLYALALGVMIGMLAAR</sequence>
<evidence type="ECO:0000256" key="1">
    <source>
        <dbReference type="SAM" id="MobiDB-lite"/>
    </source>
</evidence>
<reference evidence="3" key="1">
    <citation type="journal article" date="2019" name="Int. J. Syst. Evol. Microbiol.">
        <title>The Global Catalogue of Microorganisms (GCM) 10K type strain sequencing project: providing services to taxonomists for standard genome sequencing and annotation.</title>
        <authorList>
            <consortium name="The Broad Institute Genomics Platform"/>
            <consortium name="The Broad Institute Genome Sequencing Center for Infectious Disease"/>
            <person name="Wu L."/>
            <person name="Ma J."/>
        </authorList>
    </citation>
    <scope>NUCLEOTIDE SEQUENCE [LARGE SCALE GENOMIC DNA]</scope>
    <source>
        <strain evidence="3">NBRC 110107</strain>
    </source>
</reference>
<evidence type="ECO:0008006" key="4">
    <source>
        <dbReference type="Google" id="ProtNLM"/>
    </source>
</evidence>
<keyword evidence="3" id="KW-1185">Reference proteome</keyword>
<feature type="region of interest" description="Disordered" evidence="1">
    <location>
        <begin position="1"/>
        <end position="20"/>
    </location>
</feature>
<accession>A0ABQ6BMF3</accession>
<dbReference type="EMBL" id="BSOY01000014">
    <property type="protein sequence ID" value="GLS00969.1"/>
    <property type="molecule type" value="Genomic_DNA"/>
</dbReference>
<dbReference type="Proteomes" id="UP001156921">
    <property type="component" value="Unassembled WGS sequence"/>
</dbReference>
<dbReference type="RefSeq" id="WP_284221779.1">
    <property type="nucleotide sequence ID" value="NZ_BSOY01000014.1"/>
</dbReference>
<name>A0ABQ6BMF3_9CAUL</name>